<feature type="signal peptide" evidence="2">
    <location>
        <begin position="1"/>
        <end position="16"/>
    </location>
</feature>
<dbReference type="EMBL" id="KV454413">
    <property type="protein sequence ID" value="ODQ63809.1"/>
    <property type="molecule type" value="Genomic_DNA"/>
</dbReference>
<organism evidence="3 4">
    <name type="scientific">Nadsonia fulvescens var. elongata DSM 6958</name>
    <dbReference type="NCBI Taxonomy" id="857566"/>
    <lineage>
        <taxon>Eukaryota</taxon>
        <taxon>Fungi</taxon>
        <taxon>Dikarya</taxon>
        <taxon>Ascomycota</taxon>
        <taxon>Saccharomycotina</taxon>
        <taxon>Dipodascomycetes</taxon>
        <taxon>Dipodascales</taxon>
        <taxon>Dipodascales incertae sedis</taxon>
        <taxon>Nadsonia</taxon>
    </lineage>
</organism>
<reference evidence="3 4" key="1">
    <citation type="journal article" date="2016" name="Proc. Natl. Acad. Sci. U.S.A.">
        <title>Comparative genomics of biotechnologically important yeasts.</title>
        <authorList>
            <person name="Riley R."/>
            <person name="Haridas S."/>
            <person name="Wolfe K.H."/>
            <person name="Lopes M.R."/>
            <person name="Hittinger C.T."/>
            <person name="Goeker M."/>
            <person name="Salamov A.A."/>
            <person name="Wisecaver J.H."/>
            <person name="Long T.M."/>
            <person name="Calvey C.H."/>
            <person name="Aerts A.L."/>
            <person name="Barry K.W."/>
            <person name="Choi C."/>
            <person name="Clum A."/>
            <person name="Coughlan A.Y."/>
            <person name="Deshpande S."/>
            <person name="Douglass A.P."/>
            <person name="Hanson S.J."/>
            <person name="Klenk H.-P."/>
            <person name="LaButti K.M."/>
            <person name="Lapidus A."/>
            <person name="Lindquist E.A."/>
            <person name="Lipzen A.M."/>
            <person name="Meier-Kolthoff J.P."/>
            <person name="Ohm R.A."/>
            <person name="Otillar R.P."/>
            <person name="Pangilinan J.L."/>
            <person name="Peng Y."/>
            <person name="Rokas A."/>
            <person name="Rosa C.A."/>
            <person name="Scheuner C."/>
            <person name="Sibirny A.A."/>
            <person name="Slot J.C."/>
            <person name="Stielow J.B."/>
            <person name="Sun H."/>
            <person name="Kurtzman C.P."/>
            <person name="Blackwell M."/>
            <person name="Grigoriev I.V."/>
            <person name="Jeffries T.W."/>
        </authorList>
    </citation>
    <scope>NUCLEOTIDE SEQUENCE [LARGE SCALE GENOMIC DNA]</scope>
    <source>
        <strain evidence="3 4">DSM 6958</strain>
    </source>
</reference>
<dbReference type="Proteomes" id="UP000095009">
    <property type="component" value="Unassembled WGS sequence"/>
</dbReference>
<evidence type="ECO:0000256" key="2">
    <source>
        <dbReference type="SAM" id="SignalP"/>
    </source>
</evidence>
<feature type="region of interest" description="Disordered" evidence="1">
    <location>
        <begin position="40"/>
        <end position="59"/>
    </location>
</feature>
<keyword evidence="2" id="KW-0732">Signal</keyword>
<feature type="chain" id="PRO_5009133807" evidence="2">
    <location>
        <begin position="17"/>
        <end position="161"/>
    </location>
</feature>
<proteinExistence type="predicted"/>
<accession>A0A1E3PEG0</accession>
<evidence type="ECO:0000313" key="3">
    <source>
        <dbReference type="EMBL" id="ODQ63809.1"/>
    </source>
</evidence>
<feature type="compositionally biased region" description="Basic and acidic residues" evidence="1">
    <location>
        <begin position="43"/>
        <end position="59"/>
    </location>
</feature>
<evidence type="ECO:0000313" key="4">
    <source>
        <dbReference type="Proteomes" id="UP000095009"/>
    </source>
</evidence>
<dbReference type="AlphaFoldDB" id="A0A1E3PEG0"/>
<keyword evidence="4" id="KW-1185">Reference proteome</keyword>
<evidence type="ECO:0000256" key="1">
    <source>
        <dbReference type="SAM" id="MobiDB-lite"/>
    </source>
</evidence>
<gene>
    <name evidence="3" type="ORF">NADFUDRAFT_52800</name>
</gene>
<protein>
    <submittedName>
        <fullName evidence="3">Uncharacterized protein</fullName>
    </submittedName>
</protein>
<name>A0A1E3PEG0_9ASCO</name>
<sequence length="161" mass="17667">MFKAISLIRSVRLVSPIFVACGTKSTVNAVGRPLRFYTTPKGQDLDTKTDPNNKTSPREPIKADIAVDPVTLAAFFESEFFAKIQSTPAAIAQIHALIEYGIAQGYVDPAGKSLGLVKLFKLMRDQEFKKQIAELRAILHKDGISLTPEDTTSLLTLFGKK</sequence>